<reference evidence="1" key="1">
    <citation type="journal article" date="2021" name="Proc. Natl. Acad. Sci. U.S.A.">
        <title>A Catalog of Tens of Thousands of Viruses from Human Metagenomes Reveals Hidden Associations with Chronic Diseases.</title>
        <authorList>
            <person name="Tisza M.J."/>
            <person name="Buck C.B."/>
        </authorList>
    </citation>
    <scope>NUCLEOTIDE SEQUENCE</scope>
    <source>
        <strain evidence="1">Ct4bw6</strain>
    </source>
</reference>
<dbReference type="EMBL" id="BK014991">
    <property type="protein sequence ID" value="DAD85948.1"/>
    <property type="molecule type" value="Genomic_DNA"/>
</dbReference>
<sequence>MTASLTAAAVALAIGLPIFALGERIREREERRPAHPAPPTRKDTP</sequence>
<proteinExistence type="predicted"/>
<accession>A0A8S5MUR6</accession>
<protein>
    <submittedName>
        <fullName evidence="1">Uncharacterized protein</fullName>
    </submittedName>
</protein>
<organism evidence="1">
    <name type="scientific">Phage sp. ct4bw6</name>
    <dbReference type="NCBI Taxonomy" id="2826747"/>
    <lineage>
        <taxon>Viruses</taxon>
    </lineage>
</organism>
<name>A0A8S5MUR6_9VIRU</name>
<evidence type="ECO:0000313" key="1">
    <source>
        <dbReference type="EMBL" id="DAD85948.1"/>
    </source>
</evidence>